<reference evidence="1" key="1">
    <citation type="journal article" date="2012" name="PLoS ONE">
        <title>Gene sets for utilization of primary and secondary nutrition supplies in the distal gut of endangered iberian lynx.</title>
        <authorList>
            <person name="Alcaide M."/>
            <person name="Messina E."/>
            <person name="Richter M."/>
            <person name="Bargiela R."/>
            <person name="Peplies J."/>
            <person name="Huws S.A."/>
            <person name="Newbold C.J."/>
            <person name="Golyshin P.N."/>
            <person name="Simon M.A."/>
            <person name="Lopez G."/>
            <person name="Yakimov M.M."/>
            <person name="Ferrer M."/>
        </authorList>
    </citation>
    <scope>NUCLEOTIDE SEQUENCE</scope>
</reference>
<dbReference type="AlphaFoldDB" id="J9G8W2"/>
<sequence>MSLCTHIIVRNARSSINNQQGDVRLAGKSSYCGC</sequence>
<organism evidence="1">
    <name type="scientific">gut metagenome</name>
    <dbReference type="NCBI Taxonomy" id="749906"/>
    <lineage>
        <taxon>unclassified sequences</taxon>
        <taxon>metagenomes</taxon>
        <taxon>organismal metagenomes</taxon>
    </lineage>
</organism>
<gene>
    <name evidence="1" type="ORF">EVA_08224</name>
</gene>
<comment type="caution">
    <text evidence="1">The sequence shown here is derived from an EMBL/GenBank/DDBJ whole genome shotgun (WGS) entry which is preliminary data.</text>
</comment>
<proteinExistence type="predicted"/>
<accession>J9G8W2</accession>
<dbReference type="EMBL" id="AMCI01002085">
    <property type="protein sequence ID" value="EJX03672.1"/>
    <property type="molecule type" value="Genomic_DNA"/>
</dbReference>
<name>J9G8W2_9ZZZZ</name>
<protein>
    <submittedName>
        <fullName evidence="1">Uncharacterized protein</fullName>
    </submittedName>
</protein>
<evidence type="ECO:0000313" key="1">
    <source>
        <dbReference type="EMBL" id="EJX03672.1"/>
    </source>
</evidence>